<dbReference type="CDD" id="cd00267">
    <property type="entry name" value="ABC_ATPase"/>
    <property type="match status" value="1"/>
</dbReference>
<comment type="caution">
    <text evidence="2">The sequence shown here is derived from an EMBL/GenBank/DDBJ whole genome shotgun (WGS) entry which is preliminary data.</text>
</comment>
<dbReference type="Pfam" id="PF13175">
    <property type="entry name" value="AAA_15"/>
    <property type="match status" value="1"/>
</dbReference>
<gene>
    <name evidence="2" type="ORF">EDI28_20325</name>
</gene>
<dbReference type="RefSeq" id="WP_128785687.1">
    <property type="nucleotide sequence ID" value="NZ_RJLM01000011.1"/>
</dbReference>
<dbReference type="Gene3D" id="3.40.50.300">
    <property type="entry name" value="P-loop containing nucleotide triphosphate hydrolases"/>
    <property type="match status" value="1"/>
</dbReference>
<evidence type="ECO:0000313" key="3">
    <source>
        <dbReference type="Proteomes" id="UP000287563"/>
    </source>
</evidence>
<sequence>MIIKRFTAKKVHGYLNFDIFFKEDINFLVGHNGCGKTTALKLIMALLTPDIKELARIPFESCSIDFIVAKTNKLASIRVNKDDFKLYLMSSLSPERFEYGIESIINDDFDSSEMISSIAKLANPILISLDRKFSNSENNYKIRFKHQIWPDDPYLIHDDEVIDPLSDVKSLIKNEIRSIDRKNIVEDERLKDKILIDAFNVIEVSNGFSFDNDFKLSDLEVKRSVITNALESLSLRNKNLINVQEATDKYFYELKKNVNELKRFENDKNKMSKMRYIEAMTFMFANKPQITRIDNLVKFIRSSQLNKTKAYEKVDLFESIVNSFFSQTGKKISIKTGNLKINVNGTDIEVNSLSSGETQIITLFAHIIFNRRLLSKASFMIDEPELSLHLAWQEMFVDSLKKANANLQVILATHSPAIINGFDDKCVFVNGENNMEGSF</sequence>
<dbReference type="OrthoDB" id="3322489at2"/>
<dbReference type="InterPro" id="IPR051396">
    <property type="entry name" value="Bact_Antivir_Def_Nuclease"/>
</dbReference>
<feature type="domain" description="AAA+ ATPase" evidence="1">
    <location>
        <begin position="22"/>
        <end position="432"/>
    </location>
</feature>
<dbReference type="InterPro" id="IPR003593">
    <property type="entry name" value="AAA+_ATPase"/>
</dbReference>
<keyword evidence="3" id="KW-1185">Reference proteome</keyword>
<dbReference type="EMBL" id="RJLM01000011">
    <property type="protein sequence ID" value="RWX53801.1"/>
    <property type="molecule type" value="Genomic_DNA"/>
</dbReference>
<proteinExistence type="predicted"/>
<accession>A0A444JL27</accession>
<evidence type="ECO:0000259" key="1">
    <source>
        <dbReference type="SMART" id="SM00382"/>
    </source>
</evidence>
<dbReference type="AlphaFoldDB" id="A0A444JL27"/>
<evidence type="ECO:0000313" key="2">
    <source>
        <dbReference type="EMBL" id="RWX53801.1"/>
    </source>
</evidence>
<dbReference type="PANTHER" id="PTHR43581:SF2">
    <property type="entry name" value="EXCINUCLEASE ATPASE SUBUNIT"/>
    <property type="match status" value="1"/>
</dbReference>
<organism evidence="2 3">
    <name type="scientific">Photobacterium chitinilyticum</name>
    <dbReference type="NCBI Taxonomy" id="2485123"/>
    <lineage>
        <taxon>Bacteria</taxon>
        <taxon>Pseudomonadati</taxon>
        <taxon>Pseudomonadota</taxon>
        <taxon>Gammaproteobacteria</taxon>
        <taxon>Vibrionales</taxon>
        <taxon>Vibrionaceae</taxon>
        <taxon>Photobacterium</taxon>
    </lineage>
</organism>
<dbReference type="Proteomes" id="UP000287563">
    <property type="component" value="Unassembled WGS sequence"/>
</dbReference>
<dbReference type="InterPro" id="IPR027417">
    <property type="entry name" value="P-loop_NTPase"/>
</dbReference>
<reference evidence="2 3" key="1">
    <citation type="submission" date="2018-11" db="EMBL/GenBank/DDBJ databases">
        <title>Photobacterium sp. BEI247 sp. nov., a marine bacterium isolated from Yongle Blue Hole in the South China Sea.</title>
        <authorList>
            <person name="Wang X."/>
        </authorList>
    </citation>
    <scope>NUCLEOTIDE SEQUENCE [LARGE SCALE GENOMIC DNA]</scope>
    <source>
        <strain evidence="3">BEI247</strain>
    </source>
</reference>
<dbReference type="SMART" id="SM00382">
    <property type="entry name" value="AAA"/>
    <property type="match status" value="1"/>
</dbReference>
<protein>
    <recommendedName>
        <fullName evidence="1">AAA+ ATPase domain-containing protein</fullName>
    </recommendedName>
</protein>
<dbReference type="InterPro" id="IPR041685">
    <property type="entry name" value="AAA_GajA/Old/RecF-like"/>
</dbReference>
<dbReference type="PANTHER" id="PTHR43581">
    <property type="entry name" value="ATP/GTP PHOSPHATASE"/>
    <property type="match status" value="1"/>
</dbReference>
<name>A0A444JL27_9GAMM</name>
<dbReference type="SUPFAM" id="SSF52540">
    <property type="entry name" value="P-loop containing nucleoside triphosphate hydrolases"/>
    <property type="match status" value="1"/>
</dbReference>